<dbReference type="InterPro" id="IPR029903">
    <property type="entry name" value="RmlD-like-bd"/>
</dbReference>
<dbReference type="RefSeq" id="WP_007018260.1">
    <property type="nucleotide sequence ID" value="NZ_CH724116.1"/>
</dbReference>
<keyword evidence="6" id="KW-0560">Oxidoreductase</keyword>
<organism evidence="8 9">
    <name type="scientific">Bermanella marisrubri</name>
    <dbReference type="NCBI Taxonomy" id="207949"/>
    <lineage>
        <taxon>Bacteria</taxon>
        <taxon>Pseudomonadati</taxon>
        <taxon>Pseudomonadota</taxon>
        <taxon>Gammaproteobacteria</taxon>
        <taxon>Oceanospirillales</taxon>
        <taxon>Oceanospirillaceae</taxon>
        <taxon>Bermanella</taxon>
    </lineage>
</organism>
<comment type="pathway">
    <text evidence="1 6">Carbohydrate biosynthesis; dTDP-L-rhamnose biosynthesis.</text>
</comment>
<comment type="caution">
    <text evidence="8">The sequence shown here is derived from an EMBL/GenBank/DDBJ whole genome shotgun (WGS) entry which is preliminary data.</text>
</comment>
<dbReference type="STRING" id="207949.RED65_16476"/>
<dbReference type="PANTHER" id="PTHR10491">
    <property type="entry name" value="DTDP-4-DEHYDRORHAMNOSE REDUCTASE"/>
    <property type="match status" value="1"/>
</dbReference>
<reference evidence="8 9" key="1">
    <citation type="submission" date="2006-03" db="EMBL/GenBank/DDBJ databases">
        <authorList>
            <person name="Pinhassi J."/>
            <person name="Pedros-Alio C."/>
            <person name="Ferriera S."/>
            <person name="Johnson J."/>
            <person name="Kravitz S."/>
            <person name="Halpern A."/>
            <person name="Remington K."/>
            <person name="Beeson K."/>
            <person name="Tran B."/>
            <person name="Rogers Y.-H."/>
            <person name="Friedman R."/>
            <person name="Venter J.C."/>
        </authorList>
    </citation>
    <scope>NUCLEOTIDE SEQUENCE [LARGE SCALE GENOMIC DNA]</scope>
    <source>
        <strain evidence="8 9">RED65</strain>
    </source>
</reference>
<evidence type="ECO:0000259" key="7">
    <source>
        <dbReference type="Pfam" id="PF04321"/>
    </source>
</evidence>
<gene>
    <name evidence="8" type="ORF">RED65_16476</name>
</gene>
<dbReference type="OrthoDB" id="9803892at2"/>
<sequence length="283" mass="31527">MSASFHIVILGADNPVGRALTELAQEKKVSLHAIYSTDWDLSDIDTVQSRLKELSPQFLINCIRPLGSGTTAHIASVLAQVCCTLNIPLLQLSSNAVFAGQESHVFKEDDEPYPGTAIGQQVLAVENAIQSSCPRHMILRVGWLFSSQGHDDVSRLLELAQTESVLHLSDSKVLCPTSACDIAAVLMAMVYQARYAELWGIYHYCSAEKTNLYKFAEVVVAEARQYEDLPLQEIQVDASHEMNAQFSESSPRLNTKKILHTFGIKPKPWRQALSRILKKRYNK</sequence>
<dbReference type="Gene3D" id="3.90.25.10">
    <property type="entry name" value="UDP-galactose 4-epimerase, domain 1"/>
    <property type="match status" value="1"/>
</dbReference>
<dbReference type="InterPro" id="IPR036291">
    <property type="entry name" value="NAD(P)-bd_dom_sf"/>
</dbReference>
<dbReference type="UniPathway" id="UPA00124"/>
<evidence type="ECO:0000313" key="9">
    <source>
        <dbReference type="Proteomes" id="UP000004263"/>
    </source>
</evidence>
<dbReference type="PANTHER" id="PTHR10491:SF4">
    <property type="entry name" value="METHIONINE ADENOSYLTRANSFERASE 2 SUBUNIT BETA"/>
    <property type="match status" value="1"/>
</dbReference>
<dbReference type="AlphaFoldDB" id="Q1N2F6"/>
<proteinExistence type="inferred from homology"/>
<keyword evidence="9" id="KW-1185">Reference proteome</keyword>
<evidence type="ECO:0000256" key="4">
    <source>
        <dbReference type="ARBA" id="ARBA00017099"/>
    </source>
</evidence>
<dbReference type="HOGENOM" id="CLU_045518_3_0_6"/>
<evidence type="ECO:0000256" key="3">
    <source>
        <dbReference type="ARBA" id="ARBA00012929"/>
    </source>
</evidence>
<comment type="similarity">
    <text evidence="2 6">Belongs to the dTDP-4-dehydrorhamnose reductase family.</text>
</comment>
<dbReference type="GO" id="GO:0008831">
    <property type="term" value="F:dTDP-4-dehydrorhamnose reductase activity"/>
    <property type="evidence" value="ECO:0007669"/>
    <property type="project" value="UniProtKB-EC"/>
</dbReference>
<protein>
    <recommendedName>
        <fullName evidence="4 6">dTDP-4-dehydrorhamnose reductase</fullName>
        <ecNumber evidence="3 6">1.1.1.133</ecNumber>
    </recommendedName>
</protein>
<comment type="function">
    <text evidence="6">Catalyzes the reduction of dTDP-6-deoxy-L-lyxo-4-hexulose to yield dTDP-L-rhamnose.</text>
</comment>
<dbReference type="GO" id="GO:0005829">
    <property type="term" value="C:cytosol"/>
    <property type="evidence" value="ECO:0007669"/>
    <property type="project" value="TreeGrafter"/>
</dbReference>
<keyword evidence="6" id="KW-0521">NADP</keyword>
<dbReference type="EMBL" id="AAQH01000007">
    <property type="protein sequence ID" value="EAT12451.1"/>
    <property type="molecule type" value="Genomic_DNA"/>
</dbReference>
<feature type="domain" description="RmlD-like substrate binding" evidence="7">
    <location>
        <begin position="6"/>
        <end position="62"/>
    </location>
</feature>
<dbReference type="GO" id="GO:0019305">
    <property type="term" value="P:dTDP-rhamnose biosynthetic process"/>
    <property type="evidence" value="ECO:0007669"/>
    <property type="project" value="UniProtKB-UniPathway"/>
</dbReference>
<dbReference type="SUPFAM" id="SSF51735">
    <property type="entry name" value="NAD(P)-binding Rossmann-fold domains"/>
    <property type="match status" value="1"/>
</dbReference>
<comment type="cofactor">
    <cofactor evidence="6">
        <name>Mg(2+)</name>
        <dbReference type="ChEBI" id="CHEBI:18420"/>
    </cofactor>
    <text evidence="6">Binds 1 Mg(2+) ion per monomer.</text>
</comment>
<comment type="catalytic activity">
    <reaction evidence="5 6">
        <text>dTDP-beta-L-rhamnose + NADP(+) = dTDP-4-dehydro-beta-L-rhamnose + NADPH + H(+)</text>
        <dbReference type="Rhea" id="RHEA:21796"/>
        <dbReference type="ChEBI" id="CHEBI:15378"/>
        <dbReference type="ChEBI" id="CHEBI:57510"/>
        <dbReference type="ChEBI" id="CHEBI:57783"/>
        <dbReference type="ChEBI" id="CHEBI:58349"/>
        <dbReference type="ChEBI" id="CHEBI:62830"/>
        <dbReference type="EC" id="1.1.1.133"/>
    </reaction>
</comment>
<dbReference type="Proteomes" id="UP000004263">
    <property type="component" value="Unassembled WGS sequence"/>
</dbReference>
<dbReference type="Pfam" id="PF04321">
    <property type="entry name" value="RmlD_sub_bind"/>
    <property type="match status" value="2"/>
</dbReference>
<dbReference type="Gene3D" id="3.40.50.720">
    <property type="entry name" value="NAD(P)-binding Rossmann-like Domain"/>
    <property type="match status" value="2"/>
</dbReference>
<evidence type="ECO:0000313" key="8">
    <source>
        <dbReference type="EMBL" id="EAT12451.1"/>
    </source>
</evidence>
<name>Q1N2F6_9GAMM</name>
<evidence type="ECO:0000256" key="6">
    <source>
        <dbReference type="RuleBase" id="RU364082"/>
    </source>
</evidence>
<accession>Q1N2F6</accession>
<evidence type="ECO:0000256" key="2">
    <source>
        <dbReference type="ARBA" id="ARBA00010944"/>
    </source>
</evidence>
<dbReference type="EC" id="1.1.1.133" evidence="3 6"/>
<evidence type="ECO:0000256" key="1">
    <source>
        <dbReference type="ARBA" id="ARBA00004781"/>
    </source>
</evidence>
<dbReference type="GO" id="GO:0009243">
    <property type="term" value="P:O antigen biosynthetic process"/>
    <property type="evidence" value="ECO:0007669"/>
    <property type="project" value="UniProtKB-UniPathway"/>
</dbReference>
<dbReference type="InterPro" id="IPR005913">
    <property type="entry name" value="dTDP_dehydrorham_reduct"/>
</dbReference>
<evidence type="ECO:0000256" key="5">
    <source>
        <dbReference type="ARBA" id="ARBA00048200"/>
    </source>
</evidence>
<feature type="domain" description="RmlD-like substrate binding" evidence="7">
    <location>
        <begin position="75"/>
        <end position="279"/>
    </location>
</feature>
<dbReference type="UniPathway" id="UPA00281"/>